<dbReference type="GO" id="GO:0043565">
    <property type="term" value="F:sequence-specific DNA binding"/>
    <property type="evidence" value="ECO:0007669"/>
    <property type="project" value="InterPro"/>
</dbReference>
<evidence type="ECO:0000256" key="1">
    <source>
        <dbReference type="ARBA" id="ARBA00023015"/>
    </source>
</evidence>
<dbReference type="PANTHER" id="PTHR43280">
    <property type="entry name" value="ARAC-FAMILY TRANSCRIPTIONAL REGULATOR"/>
    <property type="match status" value="1"/>
</dbReference>
<evidence type="ECO:0000313" key="7">
    <source>
        <dbReference type="Proteomes" id="UP000247459"/>
    </source>
</evidence>
<keyword evidence="2" id="KW-0238">DNA-binding</keyword>
<evidence type="ECO:0000256" key="4">
    <source>
        <dbReference type="SAM" id="Phobius"/>
    </source>
</evidence>
<sequence length="782" mass="88204">MRGFSAMKNNSMFVKLLLSMTAIALITVVLISSVTYMISADNSVRNAISYNESVLTQQKELIHKELTTIGNAANSLLMAQSYVYHTIGGKLSVGSLIDLSTLVEEQKKLSPYIDSIYLYYAPLELVLTSRPEIKTSPISDFADQSWLDTLNQDSSSRTVWLTGRSNGFSPEHPATSLIQKMPLIGQVEGAIVINLNLDRLFADYLSHYNSKKGTIMVIGPQGELLYSDAHDREALLQQWDAEQVTSDSGYYIGDSDQIVSYTASNMTGWRFVDITERSVLLQGMNRIKVLIWTVAILYITAAVAISYLLSRRLYRPLQSVISYIVSSEESERRDRSGAPSSTDEVGFIRHSFEQMTRNRDILIKEKLKVDELLTGNRTAIKEKYLNDLIQGNVQEEAADRPDHAAELLGLQLDFNRFAILTLELEEHQPLRGSEDIFHSHLLQYGLMEELGKDINGEIFVKDSRHTIILLSLHPDADDTFPVEQARSLKSYFLSRYGISVTIAVSRIHSGEQAVRAAYNETQEALNMKIYIGKGEILPYSILDEWKSEEGTYYYPYELETKLQQSLLKTDKEECTAVIRAITREVLKQRLGKANIHQLYVQLSGELVKTLVQTGGEVTAVIGEGSSYTDALARAETVQDMETCVLTICSNIIDYHREKRSKMTDVTLQLATEFMDNQYNKNISVDNVAEHVKRSSSYLGRIFKESTGMTVNDYLIQLRIKRSMELLKQTDASVEEVCREIGYANVSYFNKIFKARTGLTPGQFRHQHTADQQLTQGKGPKTS</sequence>
<organism evidence="6 7">
    <name type="scientific">Paenibacillus illinoisensis</name>
    <dbReference type="NCBI Taxonomy" id="59845"/>
    <lineage>
        <taxon>Bacteria</taxon>
        <taxon>Bacillati</taxon>
        <taxon>Bacillota</taxon>
        <taxon>Bacilli</taxon>
        <taxon>Bacillales</taxon>
        <taxon>Paenibacillaceae</taxon>
        <taxon>Paenibacillus</taxon>
    </lineage>
</organism>
<dbReference type="InterPro" id="IPR018060">
    <property type="entry name" value="HTH_AraC"/>
</dbReference>
<protein>
    <submittedName>
        <fullName evidence="6">Transcriptional regulator AraC family protein</fullName>
    </submittedName>
</protein>
<dbReference type="Proteomes" id="UP000247459">
    <property type="component" value="Unassembled WGS sequence"/>
</dbReference>
<evidence type="ECO:0000313" key="6">
    <source>
        <dbReference type="EMBL" id="PYY30051.1"/>
    </source>
</evidence>
<keyword evidence="4" id="KW-0472">Membrane</keyword>
<evidence type="ECO:0000256" key="3">
    <source>
        <dbReference type="ARBA" id="ARBA00023163"/>
    </source>
</evidence>
<dbReference type="SMART" id="SM00342">
    <property type="entry name" value="HTH_ARAC"/>
    <property type="match status" value="1"/>
</dbReference>
<dbReference type="Pfam" id="PF17853">
    <property type="entry name" value="GGDEF_2"/>
    <property type="match status" value="1"/>
</dbReference>
<feature type="domain" description="HTH araC/xylS-type" evidence="5">
    <location>
        <begin position="668"/>
        <end position="766"/>
    </location>
</feature>
<dbReference type="InterPro" id="IPR020449">
    <property type="entry name" value="Tscrpt_reg_AraC-type_HTH"/>
</dbReference>
<keyword evidence="4" id="KW-1133">Transmembrane helix</keyword>
<dbReference type="InterPro" id="IPR041522">
    <property type="entry name" value="CdaR_GGDEF"/>
</dbReference>
<dbReference type="GO" id="GO:0003700">
    <property type="term" value="F:DNA-binding transcription factor activity"/>
    <property type="evidence" value="ECO:0007669"/>
    <property type="project" value="InterPro"/>
</dbReference>
<dbReference type="InterPro" id="IPR018062">
    <property type="entry name" value="HTH_AraC-typ_CS"/>
</dbReference>
<name>A0A2W0D2C9_9BACL</name>
<keyword evidence="1" id="KW-0805">Transcription regulation</keyword>
<dbReference type="SUPFAM" id="SSF46689">
    <property type="entry name" value="Homeodomain-like"/>
    <property type="match status" value="2"/>
</dbReference>
<dbReference type="PANTHER" id="PTHR43280:SF28">
    <property type="entry name" value="HTH-TYPE TRANSCRIPTIONAL ACTIVATOR RHAS"/>
    <property type="match status" value="1"/>
</dbReference>
<dbReference type="Gene3D" id="1.10.10.60">
    <property type="entry name" value="Homeodomain-like"/>
    <property type="match status" value="2"/>
</dbReference>
<evidence type="ECO:0000259" key="5">
    <source>
        <dbReference type="PROSITE" id="PS01124"/>
    </source>
</evidence>
<evidence type="ECO:0000256" key="2">
    <source>
        <dbReference type="ARBA" id="ARBA00023125"/>
    </source>
</evidence>
<keyword evidence="3" id="KW-0804">Transcription</keyword>
<dbReference type="PROSITE" id="PS01124">
    <property type="entry name" value="HTH_ARAC_FAMILY_2"/>
    <property type="match status" value="1"/>
</dbReference>
<comment type="caution">
    <text evidence="6">The sequence shown here is derived from an EMBL/GenBank/DDBJ whole genome shotgun (WGS) entry which is preliminary data.</text>
</comment>
<dbReference type="PROSITE" id="PS00041">
    <property type="entry name" value="HTH_ARAC_FAMILY_1"/>
    <property type="match status" value="1"/>
</dbReference>
<dbReference type="Pfam" id="PF12833">
    <property type="entry name" value="HTH_18"/>
    <property type="match status" value="1"/>
</dbReference>
<dbReference type="EMBL" id="PRLG01000013">
    <property type="protein sequence ID" value="PYY30051.1"/>
    <property type="molecule type" value="Genomic_DNA"/>
</dbReference>
<dbReference type="AlphaFoldDB" id="A0A2W0D2C9"/>
<feature type="transmembrane region" description="Helical" evidence="4">
    <location>
        <begin position="289"/>
        <end position="309"/>
    </location>
</feature>
<reference evidence="6 7" key="1">
    <citation type="submission" date="2018-01" db="EMBL/GenBank/DDBJ databases">
        <title>Genome sequence of the PGP bacterium Paenibacillus illinoisensis E3.</title>
        <authorList>
            <person name="Rolli E."/>
            <person name="Marasco R."/>
            <person name="Bessem C."/>
            <person name="Michoud G."/>
            <person name="Gaiarsa S."/>
            <person name="Borin S."/>
            <person name="Daffonchio D."/>
        </authorList>
    </citation>
    <scope>NUCLEOTIDE SEQUENCE [LARGE SCALE GENOMIC DNA]</scope>
    <source>
        <strain evidence="6 7">E3</strain>
    </source>
</reference>
<dbReference type="Gene3D" id="6.10.340.10">
    <property type="match status" value="1"/>
</dbReference>
<gene>
    <name evidence="6" type="ORF">PIL02S_01653</name>
</gene>
<accession>A0A2W0D2C9</accession>
<dbReference type="InterPro" id="IPR009057">
    <property type="entry name" value="Homeodomain-like_sf"/>
</dbReference>
<dbReference type="OrthoDB" id="2498619at2"/>
<dbReference type="PRINTS" id="PR00032">
    <property type="entry name" value="HTHARAC"/>
</dbReference>
<keyword evidence="4" id="KW-0812">Transmembrane</keyword>
<dbReference type="RefSeq" id="WP_110757491.1">
    <property type="nucleotide sequence ID" value="NZ_PRLG01000013.1"/>
</dbReference>
<proteinExistence type="predicted"/>